<evidence type="ECO:0000313" key="1">
    <source>
        <dbReference type="EMBL" id="QNP42359.1"/>
    </source>
</evidence>
<evidence type="ECO:0000313" key="2">
    <source>
        <dbReference type="Proteomes" id="UP000516134"/>
    </source>
</evidence>
<reference evidence="1 2" key="1">
    <citation type="submission" date="2020-08" db="EMBL/GenBank/DDBJ databases">
        <title>Genome sequence of Sphingomonas daechungensis KACC 18115T.</title>
        <authorList>
            <person name="Hyun D.-W."/>
            <person name="Bae J.-W."/>
        </authorList>
    </citation>
    <scope>NUCLEOTIDE SEQUENCE [LARGE SCALE GENOMIC DNA]</scope>
    <source>
        <strain evidence="1 2">KACC 18115</strain>
    </source>
</reference>
<proteinExistence type="predicted"/>
<keyword evidence="2" id="KW-1185">Reference proteome</keyword>
<accession>A0ABX6SYT7</accession>
<dbReference type="Proteomes" id="UP000516134">
    <property type="component" value="Chromosome"/>
</dbReference>
<gene>
    <name evidence="1" type="ORF">H9L15_08490</name>
</gene>
<sequence length="102" mass="11489">MNVPCQPPPRFTGEVPQEIHFNDPDAVEAKPPDAETDGVFQRNQVEHWLPFPREARIPCKGEEVPLALLVRREVSEECFDETVECRSPDVLVAPELSPLGRS</sequence>
<name>A0ABX6SYT7_9SPHN</name>
<dbReference type="RefSeq" id="WP_187713792.1">
    <property type="nucleotide sequence ID" value="NZ_CP060780.1"/>
</dbReference>
<dbReference type="EMBL" id="CP060780">
    <property type="protein sequence ID" value="QNP42359.1"/>
    <property type="molecule type" value="Genomic_DNA"/>
</dbReference>
<organism evidence="1 2">
    <name type="scientific">Sphingomonas daechungensis</name>
    <dbReference type="NCBI Taxonomy" id="1176646"/>
    <lineage>
        <taxon>Bacteria</taxon>
        <taxon>Pseudomonadati</taxon>
        <taxon>Pseudomonadota</taxon>
        <taxon>Alphaproteobacteria</taxon>
        <taxon>Sphingomonadales</taxon>
        <taxon>Sphingomonadaceae</taxon>
        <taxon>Sphingomonas</taxon>
    </lineage>
</organism>
<protein>
    <submittedName>
        <fullName evidence="1">Uncharacterized protein</fullName>
    </submittedName>
</protein>